<dbReference type="PANTHER" id="PTHR11927">
    <property type="entry name" value="GALACTOSIDE 2-L-FUCOSYLTRANSFERASE"/>
    <property type="match status" value="1"/>
</dbReference>
<keyword evidence="2 3" id="KW-0808">Transferase</keyword>
<dbReference type="Pfam" id="PF01531">
    <property type="entry name" value="Glyco_transf_11"/>
    <property type="match status" value="2"/>
</dbReference>
<keyword evidence="3" id="KW-0333">Golgi apparatus</keyword>
<feature type="chain" id="PRO_5022235701" description="L-Fucosyltransferase" evidence="4">
    <location>
        <begin position="19"/>
        <end position="623"/>
    </location>
</feature>
<keyword evidence="6" id="KW-1185">Reference proteome</keyword>
<keyword evidence="3" id="KW-0735">Signal-anchor</keyword>
<evidence type="ECO:0000256" key="3">
    <source>
        <dbReference type="RuleBase" id="RU363129"/>
    </source>
</evidence>
<keyword evidence="4" id="KW-0732">Signal</keyword>
<gene>
    <name evidence="5" type="ORF">TCAL_09139</name>
</gene>
<dbReference type="UniPathway" id="UPA00378"/>
<protein>
    <recommendedName>
        <fullName evidence="3">L-Fucosyltransferase</fullName>
        <ecNumber evidence="3">2.4.1.-</ecNumber>
    </recommendedName>
</protein>
<dbReference type="STRING" id="6832.A0A553N921"/>
<evidence type="ECO:0000313" key="6">
    <source>
        <dbReference type="Proteomes" id="UP000318571"/>
    </source>
</evidence>
<proteinExistence type="inferred from homology"/>
<dbReference type="GO" id="GO:0005975">
    <property type="term" value="P:carbohydrate metabolic process"/>
    <property type="evidence" value="ECO:0007669"/>
    <property type="project" value="InterPro"/>
</dbReference>
<accession>A0A553N921</accession>
<dbReference type="EMBL" id="VCGU01000459">
    <property type="protein sequence ID" value="TRY61946.1"/>
    <property type="molecule type" value="Genomic_DNA"/>
</dbReference>
<dbReference type="EC" id="2.4.1.-" evidence="3"/>
<reference evidence="5 6" key="1">
    <citation type="journal article" date="2018" name="Nat. Ecol. Evol.">
        <title>Genomic signatures of mitonuclear coevolution across populations of Tigriopus californicus.</title>
        <authorList>
            <person name="Barreto F.S."/>
            <person name="Watson E.T."/>
            <person name="Lima T.G."/>
            <person name="Willett C.S."/>
            <person name="Edmands S."/>
            <person name="Li W."/>
            <person name="Burton R.S."/>
        </authorList>
    </citation>
    <scope>NUCLEOTIDE SEQUENCE [LARGE SCALE GENOMIC DNA]</scope>
    <source>
        <strain evidence="5 6">San Diego</strain>
    </source>
</reference>
<organism evidence="5 6">
    <name type="scientific">Tigriopus californicus</name>
    <name type="common">Marine copepod</name>
    <dbReference type="NCBI Taxonomy" id="6832"/>
    <lineage>
        <taxon>Eukaryota</taxon>
        <taxon>Metazoa</taxon>
        <taxon>Ecdysozoa</taxon>
        <taxon>Arthropoda</taxon>
        <taxon>Crustacea</taxon>
        <taxon>Multicrustacea</taxon>
        <taxon>Hexanauplia</taxon>
        <taxon>Copepoda</taxon>
        <taxon>Harpacticoida</taxon>
        <taxon>Harpacticidae</taxon>
        <taxon>Tigriopus</taxon>
    </lineage>
</organism>
<comment type="caution">
    <text evidence="5">The sequence shown here is derived from an EMBL/GenBank/DDBJ whole genome shotgun (WGS) entry which is preliminary data.</text>
</comment>
<dbReference type="GO" id="GO:0008107">
    <property type="term" value="F:galactoside 2-alpha-L-fucosyltransferase activity"/>
    <property type="evidence" value="ECO:0007669"/>
    <property type="project" value="InterPro"/>
</dbReference>
<evidence type="ECO:0000256" key="4">
    <source>
        <dbReference type="SAM" id="SignalP"/>
    </source>
</evidence>
<evidence type="ECO:0000313" key="5">
    <source>
        <dbReference type="EMBL" id="TRY61946.1"/>
    </source>
</evidence>
<name>A0A553N921_TIGCA</name>
<evidence type="ECO:0000256" key="2">
    <source>
        <dbReference type="ARBA" id="ARBA00022679"/>
    </source>
</evidence>
<dbReference type="CDD" id="cd11301">
    <property type="entry name" value="Fut1_Fut2_like"/>
    <property type="match status" value="2"/>
</dbReference>
<comment type="subcellular location">
    <subcellularLocation>
        <location evidence="3">Golgi apparatus</location>
        <location evidence="3">Golgi stack membrane</location>
        <topology evidence="3">Single-pass type II membrane protein</topology>
    </subcellularLocation>
</comment>
<comment type="pathway">
    <text evidence="3">Protein modification; protein glycosylation.</text>
</comment>
<comment type="similarity">
    <text evidence="3">Belongs to the glycosyltransferase 11 family.</text>
</comment>
<dbReference type="Gene3D" id="3.40.50.11350">
    <property type="match status" value="1"/>
</dbReference>
<keyword evidence="1 3" id="KW-0328">Glycosyltransferase</keyword>
<evidence type="ECO:0000256" key="1">
    <source>
        <dbReference type="ARBA" id="ARBA00022676"/>
    </source>
</evidence>
<dbReference type="InterPro" id="IPR002516">
    <property type="entry name" value="Glyco_trans_11"/>
</dbReference>
<keyword evidence="3" id="KW-0812">Transmembrane</keyword>
<keyword evidence="3" id="KW-0325">Glycoprotein</keyword>
<dbReference type="PANTHER" id="PTHR11927:SF9">
    <property type="entry name" value="L-FUCOSYLTRANSFERASE"/>
    <property type="match status" value="1"/>
</dbReference>
<sequence>MKSCVILGVLGLAVLGHAVKMDPVIHPGCVTYTPPKPDEKSIIFSEAFGRLGNNLLMYAVMYQLQISLGVTSYINDECLIYLRKFFTEESIKLKSVQATYCNYDQIQWVFYYKHIRPLLTDKNYRTGKVLYLWPSTGKDSKFDAYRGEAHACPEHELLVKAYQRTMRNTLKFKPEIMKRVNHIYDEVAKTMGQNRKDITFVAVHNRRTDHIQYTEVKQGKGPLKPSYFHHTMDVMREEVDHKYMAFLIVSDDMAWAKKNIKNKKGDVFFAGIGIPDVDLDIGTDLAIMAHANATIISRGTFGMWGSILCGGEYHTEFGLPDEKSIFFANATGRLGNQLTLYSLMLQLKISLDVDAYVTDDCITNLSKFFTQESLFLKSFQATFCEHPKEIEWENYNQFIRPLLIDKSFRLGRALHLFPTLPGLSRDFNSYRSQSHECREHELLVKAGRYNMMKTLKFKPDLTQRAAQIIDHVVAQMGRPKKEITFIGVHNRRTDHLEYFERYFKKKPLKPSYFHDAMDIFRDEYDHPAFIFVSDDMEWARAKIKNKLGDVFFVGTGNPDSEVDIGTDLALLASCNATILSRGTFSIWAAILSGGEYYTEFGTIVPEHKIHPDLDFYHQDFKFK</sequence>
<feature type="signal peptide" evidence="4">
    <location>
        <begin position="1"/>
        <end position="18"/>
    </location>
</feature>
<dbReference type="Proteomes" id="UP000318571">
    <property type="component" value="Chromosome 8"/>
</dbReference>
<dbReference type="AlphaFoldDB" id="A0A553N921"/>
<dbReference type="GO" id="GO:0032580">
    <property type="term" value="C:Golgi cisterna membrane"/>
    <property type="evidence" value="ECO:0007669"/>
    <property type="project" value="UniProtKB-SubCell"/>
</dbReference>